<feature type="region of interest" description="Disordered" evidence="1">
    <location>
        <begin position="463"/>
        <end position="538"/>
    </location>
</feature>
<dbReference type="Proteomes" id="UP001056012">
    <property type="component" value="Chromosome 6"/>
</dbReference>
<protein>
    <recommendedName>
        <fullName evidence="2">WH2 domain-containing protein</fullName>
    </recommendedName>
</protein>
<dbReference type="AlphaFoldDB" id="A0A9Q8ZHX0"/>
<feature type="compositionally biased region" description="Basic and acidic residues" evidence="1">
    <location>
        <begin position="146"/>
        <end position="164"/>
    </location>
</feature>
<dbReference type="GO" id="GO:0003779">
    <property type="term" value="F:actin binding"/>
    <property type="evidence" value="ECO:0007669"/>
    <property type="project" value="InterPro"/>
</dbReference>
<evidence type="ECO:0000313" key="4">
    <source>
        <dbReference type="Proteomes" id="UP001056012"/>
    </source>
</evidence>
<gene>
    <name evidence="3" type="ORF">yc1106_08317</name>
</gene>
<reference evidence="3" key="1">
    <citation type="submission" date="2021-12" db="EMBL/GenBank/DDBJ databases">
        <title>Curvularia clavata genome.</title>
        <authorList>
            <person name="Cao Y."/>
        </authorList>
    </citation>
    <scope>NUCLEOTIDE SEQUENCE</scope>
    <source>
        <strain evidence="3">Yc1106</strain>
    </source>
</reference>
<feature type="compositionally biased region" description="Basic residues" evidence="1">
    <location>
        <begin position="80"/>
        <end position="90"/>
    </location>
</feature>
<dbReference type="OrthoDB" id="3792561at2759"/>
<feature type="compositionally biased region" description="Basic and acidic residues" evidence="1">
    <location>
        <begin position="514"/>
        <end position="528"/>
    </location>
</feature>
<organism evidence="3 4">
    <name type="scientific">Curvularia clavata</name>
    <dbReference type="NCBI Taxonomy" id="95742"/>
    <lineage>
        <taxon>Eukaryota</taxon>
        <taxon>Fungi</taxon>
        <taxon>Dikarya</taxon>
        <taxon>Ascomycota</taxon>
        <taxon>Pezizomycotina</taxon>
        <taxon>Dothideomycetes</taxon>
        <taxon>Pleosporomycetidae</taxon>
        <taxon>Pleosporales</taxon>
        <taxon>Pleosporineae</taxon>
        <taxon>Pleosporaceae</taxon>
        <taxon>Curvularia</taxon>
    </lineage>
</organism>
<feature type="compositionally biased region" description="Basic and acidic residues" evidence="1">
    <location>
        <begin position="226"/>
        <end position="240"/>
    </location>
</feature>
<feature type="region of interest" description="Disordered" evidence="1">
    <location>
        <begin position="396"/>
        <end position="418"/>
    </location>
</feature>
<feature type="region of interest" description="Disordered" evidence="1">
    <location>
        <begin position="349"/>
        <end position="381"/>
    </location>
</feature>
<evidence type="ECO:0000259" key="2">
    <source>
        <dbReference type="PROSITE" id="PS51082"/>
    </source>
</evidence>
<sequence length="538" mass="60484">MPDNDQYRRAVQDRVEELLSKRHNTSPSQLLVEAMVGGMKLYLSYKEQGKEEQRKKQESDEKRGQGRHRKESHMDEKEKYGHRRRHKRTHGERSDGSKNGRRHQHRGRSRNRGHRRQRDVSHGRHCSSSQDKYNGVSSRVHHDRSRSRDGGSNHRQRDETDNVHDSITTSIEESGLMSGANGYQTLAEDLISRSHPHSVSDQGRAVLNPRTTPALDQLETNALRIHSREYTRSPELDRAPGLKTRRVIKPHNTHQRGGEKNPPSRYQSSAHQRHSVTWAEKSGASQSSVQQRDPDGTPFGSLPRYESKAGIALGLHDYFVNTYKQIKAEQDAGYRTKGLIEKVLEGTRMKWPDGKTNKGKPGPDRKAPQQYPREGEHRDNNDKVRLMHAQPNAVHIDDTSAPPMEEPHSPAEPEMNSGTSCPIMAHAPLPLPRPLLARDANKARTALLDSIQAGVRLCRVASLDKKDKSASSSAGKVLYKATEHSQEVEEQERAPAAQEAQAEGETDPGPEPNRAFREDLLNALEGRKARLGGTSHAA</sequence>
<dbReference type="EMBL" id="CP089279">
    <property type="protein sequence ID" value="USP81043.1"/>
    <property type="molecule type" value="Genomic_DNA"/>
</dbReference>
<dbReference type="PROSITE" id="PS51082">
    <property type="entry name" value="WH2"/>
    <property type="match status" value="1"/>
</dbReference>
<feature type="region of interest" description="Disordered" evidence="1">
    <location>
        <begin position="47"/>
        <end position="164"/>
    </location>
</feature>
<feature type="compositionally biased region" description="Basic and acidic residues" evidence="1">
    <location>
        <begin position="47"/>
        <end position="64"/>
    </location>
</feature>
<evidence type="ECO:0000313" key="3">
    <source>
        <dbReference type="EMBL" id="USP81043.1"/>
    </source>
</evidence>
<feature type="compositionally biased region" description="Basic residues" evidence="1">
    <location>
        <begin position="243"/>
        <end position="254"/>
    </location>
</feature>
<dbReference type="VEuPathDB" id="FungiDB:yc1106_08317"/>
<dbReference type="InterPro" id="IPR003124">
    <property type="entry name" value="WH2_dom"/>
</dbReference>
<feature type="region of interest" description="Disordered" evidence="1">
    <location>
        <begin position="226"/>
        <end position="302"/>
    </location>
</feature>
<name>A0A9Q8ZHX0_CURCL</name>
<proteinExistence type="predicted"/>
<feature type="domain" description="WH2" evidence="2">
    <location>
        <begin position="443"/>
        <end position="460"/>
    </location>
</feature>
<feature type="compositionally biased region" description="Basic and acidic residues" evidence="1">
    <location>
        <begin position="481"/>
        <end position="493"/>
    </location>
</feature>
<feature type="compositionally biased region" description="Basic residues" evidence="1">
    <location>
        <begin position="99"/>
        <end position="117"/>
    </location>
</feature>
<evidence type="ECO:0000256" key="1">
    <source>
        <dbReference type="SAM" id="MobiDB-lite"/>
    </source>
</evidence>
<keyword evidence="4" id="KW-1185">Reference proteome</keyword>
<accession>A0A9Q8ZHX0</accession>